<evidence type="ECO:0000313" key="6">
    <source>
        <dbReference type="Proteomes" id="UP000284868"/>
    </source>
</evidence>
<dbReference type="EMBL" id="QRPK01000039">
    <property type="protein sequence ID" value="RHM09273.1"/>
    <property type="molecule type" value="Genomic_DNA"/>
</dbReference>
<dbReference type="PROSITE" id="PS50983">
    <property type="entry name" value="FE_B12_PBP"/>
    <property type="match status" value="1"/>
</dbReference>
<dbReference type="InterPro" id="IPR050902">
    <property type="entry name" value="ABC_Transporter_SBP"/>
</dbReference>
<dbReference type="PANTHER" id="PTHR30535:SF34">
    <property type="entry name" value="MOLYBDATE-BINDING PROTEIN MOLA"/>
    <property type="match status" value="1"/>
</dbReference>
<protein>
    <submittedName>
        <fullName evidence="4 5">ABC transporter substrate-binding protein</fullName>
    </submittedName>
</protein>
<sequence length="330" mass="36505">MKKMTAFCLAVMMSLSLFGCSQAQQVEGITIVDQGGRKVTLEKPAEKVASGYYIATTTIIGLGGEDMLTGVEMKAETRPIYKAAASKLLDLPALGNKKMFHVEECAKADPDVVFLPVSLKEYAAQLEELGIATVLLNPETQEQYDEAVQIIAKVCGKEEAAEDYFAYRKELYDTYLDFEADDSKQVYMAGLDLLQAAGKDMYQAEVIHDAKGINAYAQEGNRGWQSINVETLLSLNPAYILLENGGITSEEVYADESLQELRAVKNKQVYVFPSALETWDTPNLSSCLGTLWCAAILYPQEVSMEAVEKEAIDFYKQFYDIDVTGEQLGF</sequence>
<proteinExistence type="inferred from homology"/>
<keyword evidence="6" id="KW-1185">Reference proteome</keyword>
<dbReference type="GeneID" id="92792499"/>
<evidence type="ECO:0000256" key="2">
    <source>
        <dbReference type="SAM" id="SignalP"/>
    </source>
</evidence>
<dbReference type="Pfam" id="PF01497">
    <property type="entry name" value="Peripla_BP_2"/>
    <property type="match status" value="1"/>
</dbReference>
<feature type="signal peptide" evidence="2">
    <location>
        <begin position="1"/>
        <end position="23"/>
    </location>
</feature>
<gene>
    <name evidence="5" type="ORF">DWZ83_07440</name>
    <name evidence="4" type="ORF">KHZ85_01715</name>
</gene>
<evidence type="ECO:0000256" key="1">
    <source>
        <dbReference type="ARBA" id="ARBA00008814"/>
    </source>
</evidence>
<feature type="chain" id="PRO_5041872014" evidence="2">
    <location>
        <begin position="24"/>
        <end position="330"/>
    </location>
</feature>
<dbReference type="OrthoDB" id="9787830at2"/>
<keyword evidence="2" id="KW-0732">Signal</keyword>
<name>A0A415P981_9FIRM</name>
<reference evidence="5 6" key="1">
    <citation type="submission" date="2018-08" db="EMBL/GenBank/DDBJ databases">
        <title>A genome reference for cultivated species of the human gut microbiota.</title>
        <authorList>
            <person name="Zou Y."/>
            <person name="Xue W."/>
            <person name="Luo G."/>
        </authorList>
    </citation>
    <scope>NUCLEOTIDE SEQUENCE [LARGE SCALE GENOMIC DNA]</scope>
    <source>
        <strain evidence="5 6">AF35-6BH</strain>
    </source>
</reference>
<comment type="similarity">
    <text evidence="1">Belongs to the bacterial solute-binding protein 8 family.</text>
</comment>
<dbReference type="PROSITE" id="PS51257">
    <property type="entry name" value="PROKAR_LIPOPROTEIN"/>
    <property type="match status" value="1"/>
</dbReference>
<dbReference type="RefSeq" id="WP_004797554.1">
    <property type="nucleotide sequence ID" value="NZ_CABKNA010000016.1"/>
</dbReference>
<organism evidence="5 6">
    <name type="scientific">Amedibacillus dolichus</name>
    <dbReference type="NCBI Taxonomy" id="31971"/>
    <lineage>
        <taxon>Bacteria</taxon>
        <taxon>Bacillati</taxon>
        <taxon>Bacillota</taxon>
        <taxon>Erysipelotrichia</taxon>
        <taxon>Erysipelotrichales</taxon>
        <taxon>Erysipelotrichaceae</taxon>
        <taxon>Amedibacillus</taxon>
    </lineage>
</organism>
<feature type="domain" description="Fe/B12 periplasmic-binding" evidence="3">
    <location>
        <begin position="47"/>
        <end position="301"/>
    </location>
</feature>
<dbReference type="Gene3D" id="1.20.58.2180">
    <property type="match status" value="1"/>
</dbReference>
<dbReference type="SUPFAM" id="SSF53807">
    <property type="entry name" value="Helical backbone' metal receptor"/>
    <property type="match status" value="1"/>
</dbReference>
<evidence type="ECO:0000313" key="5">
    <source>
        <dbReference type="EMBL" id="RHM09273.1"/>
    </source>
</evidence>
<dbReference type="AlphaFoldDB" id="A0A415P981"/>
<accession>A0A415P981</accession>
<dbReference type="InterPro" id="IPR002491">
    <property type="entry name" value="ABC_transptr_periplasmic_BD"/>
</dbReference>
<comment type="caution">
    <text evidence="5">The sequence shown here is derived from an EMBL/GenBank/DDBJ whole genome shotgun (WGS) entry which is preliminary data.</text>
</comment>
<dbReference type="Gene3D" id="3.40.50.1980">
    <property type="entry name" value="Nitrogenase molybdenum iron protein domain"/>
    <property type="match status" value="2"/>
</dbReference>
<dbReference type="Proteomes" id="UP000753219">
    <property type="component" value="Unassembled WGS sequence"/>
</dbReference>
<evidence type="ECO:0000259" key="3">
    <source>
        <dbReference type="PROSITE" id="PS50983"/>
    </source>
</evidence>
<dbReference type="EMBL" id="JAGZMZ010000003">
    <property type="protein sequence ID" value="MBS4883463.1"/>
    <property type="molecule type" value="Genomic_DNA"/>
</dbReference>
<evidence type="ECO:0000313" key="4">
    <source>
        <dbReference type="EMBL" id="MBS4883463.1"/>
    </source>
</evidence>
<dbReference type="Proteomes" id="UP000284868">
    <property type="component" value="Unassembled WGS sequence"/>
</dbReference>
<reference evidence="4" key="2">
    <citation type="submission" date="2021-02" db="EMBL/GenBank/DDBJ databases">
        <title>Infant gut strain persistence is associated with maternal origin, phylogeny, and functional potential including surface adhesion and iron acquisition.</title>
        <authorList>
            <person name="Lou Y.C."/>
        </authorList>
    </citation>
    <scope>NUCLEOTIDE SEQUENCE</scope>
    <source>
        <strain evidence="4">L3_108_103G1_dasL3_108_103G1_concoct_2</strain>
    </source>
</reference>
<dbReference type="PANTHER" id="PTHR30535">
    <property type="entry name" value="VITAMIN B12-BINDING PROTEIN"/>
    <property type="match status" value="1"/>
</dbReference>